<proteinExistence type="predicted"/>
<dbReference type="InterPro" id="IPR023631">
    <property type="entry name" value="Amidase_dom"/>
</dbReference>
<accession>A0ABW3VVU3</accession>
<dbReference type="Proteomes" id="UP001597229">
    <property type="component" value="Unassembled WGS sequence"/>
</dbReference>
<dbReference type="Gene3D" id="3.90.1300.10">
    <property type="entry name" value="Amidase signature (AS) domain"/>
    <property type="match status" value="1"/>
</dbReference>
<dbReference type="Pfam" id="PF01425">
    <property type="entry name" value="Amidase"/>
    <property type="match status" value="1"/>
</dbReference>
<comment type="caution">
    <text evidence="3">The sequence shown here is derived from an EMBL/GenBank/DDBJ whole genome shotgun (WGS) entry which is preliminary data.</text>
</comment>
<evidence type="ECO:0000313" key="3">
    <source>
        <dbReference type="EMBL" id="MFD1246667.1"/>
    </source>
</evidence>
<dbReference type="InterPro" id="IPR036928">
    <property type="entry name" value="AS_sf"/>
</dbReference>
<evidence type="ECO:0000256" key="1">
    <source>
        <dbReference type="SAM" id="MobiDB-lite"/>
    </source>
</evidence>
<organism evidence="3 4">
    <name type="scientific">Nocardioides ginsengisoli</name>
    <dbReference type="NCBI Taxonomy" id="363868"/>
    <lineage>
        <taxon>Bacteria</taxon>
        <taxon>Bacillati</taxon>
        <taxon>Actinomycetota</taxon>
        <taxon>Actinomycetes</taxon>
        <taxon>Propionibacteriales</taxon>
        <taxon>Nocardioidaceae</taxon>
        <taxon>Nocardioides</taxon>
    </lineage>
</organism>
<dbReference type="InterPro" id="IPR000120">
    <property type="entry name" value="Amidase"/>
</dbReference>
<feature type="domain" description="Amidase" evidence="2">
    <location>
        <begin position="27"/>
        <end position="420"/>
    </location>
</feature>
<dbReference type="SUPFAM" id="SSF75304">
    <property type="entry name" value="Amidase signature (AS) enzymes"/>
    <property type="match status" value="1"/>
</dbReference>
<sequence>MTGVPGAAEVARRIRCGELSAVEHVTQVLAAVDATASVAAWAYVDRDRALAAAERADVAPPEARGPLHGVAVGVKDVIAVAGMPMRAGSRALDGAVDRCDAAAVARLRAAGAILVGKTTTHEFASGQGDPGTRNPHHPDRHPGGSSVGSAVAVSVHAVGATLATDTTGSIRTPSAAQGVVGFKPSNGAVDNGGLLHFSHTLDVIGPIGPRVADCALAFEGLSGRAAASADAVRAPVVAVPTPPPAATPAFAAALERAVRELTAAGIRVVECRPPSYEHSLTAALVLSLAEVLTHHGPRLAARGADYLPETRRLMAEAVLVDADDEAAARRAAVLLREELAVLRAETGADALLGLTLPGPQPLLAATGATSLTAPAEGAEDGALAAALRQLSLANVTGAPAISLPIGLADGHPVGLHLTGLGTDLELLAAAASVERVVCR</sequence>
<keyword evidence="4" id="KW-1185">Reference proteome</keyword>
<dbReference type="RefSeq" id="WP_367918871.1">
    <property type="nucleotide sequence ID" value="NZ_BAABAC010000016.1"/>
</dbReference>
<reference evidence="4" key="1">
    <citation type="journal article" date="2019" name="Int. J. Syst. Evol. Microbiol.">
        <title>The Global Catalogue of Microorganisms (GCM) 10K type strain sequencing project: providing services to taxonomists for standard genome sequencing and annotation.</title>
        <authorList>
            <consortium name="The Broad Institute Genomics Platform"/>
            <consortium name="The Broad Institute Genome Sequencing Center for Infectious Disease"/>
            <person name="Wu L."/>
            <person name="Ma J."/>
        </authorList>
    </citation>
    <scope>NUCLEOTIDE SEQUENCE [LARGE SCALE GENOMIC DNA]</scope>
    <source>
        <strain evidence="4">CCUG 52478</strain>
    </source>
</reference>
<evidence type="ECO:0000313" key="4">
    <source>
        <dbReference type="Proteomes" id="UP001597229"/>
    </source>
</evidence>
<protein>
    <submittedName>
        <fullName evidence="3">Amidase</fullName>
    </submittedName>
</protein>
<dbReference type="EMBL" id="JBHTLX010000005">
    <property type="protein sequence ID" value="MFD1246667.1"/>
    <property type="molecule type" value="Genomic_DNA"/>
</dbReference>
<gene>
    <name evidence="3" type="ORF">ACFQ3F_02590</name>
</gene>
<name>A0ABW3VVU3_9ACTN</name>
<feature type="region of interest" description="Disordered" evidence="1">
    <location>
        <begin position="121"/>
        <end position="147"/>
    </location>
</feature>
<dbReference type="PANTHER" id="PTHR11895:SF176">
    <property type="entry name" value="AMIDASE AMID-RELATED"/>
    <property type="match status" value="1"/>
</dbReference>
<evidence type="ECO:0000259" key="2">
    <source>
        <dbReference type="Pfam" id="PF01425"/>
    </source>
</evidence>
<dbReference type="PANTHER" id="PTHR11895">
    <property type="entry name" value="TRANSAMIDASE"/>
    <property type="match status" value="1"/>
</dbReference>